<organism evidence="1">
    <name type="scientific">freshwater metagenome</name>
    <dbReference type="NCBI Taxonomy" id="449393"/>
    <lineage>
        <taxon>unclassified sequences</taxon>
        <taxon>metagenomes</taxon>
        <taxon>ecological metagenomes</taxon>
    </lineage>
</organism>
<dbReference type="EMBL" id="CAEZYW010000129">
    <property type="protein sequence ID" value="CAB4743644.1"/>
    <property type="molecule type" value="Genomic_DNA"/>
</dbReference>
<dbReference type="AlphaFoldDB" id="A0A6J6T9Y1"/>
<gene>
    <name evidence="1" type="ORF">UFOPK2786_00917</name>
</gene>
<evidence type="ECO:0000313" key="1">
    <source>
        <dbReference type="EMBL" id="CAB4743644.1"/>
    </source>
</evidence>
<reference evidence="1" key="1">
    <citation type="submission" date="2020-05" db="EMBL/GenBank/DDBJ databases">
        <authorList>
            <person name="Chiriac C."/>
            <person name="Salcher M."/>
            <person name="Ghai R."/>
            <person name="Kavagutti S V."/>
        </authorList>
    </citation>
    <scope>NUCLEOTIDE SEQUENCE</scope>
</reference>
<sequence length="1079" mass="110579">MFAGHRRVTGLALGVAMVLIPLGHGGGPAAAEQLSANSTTAVASAPARLPLASRVPTVAFSAGQKLGVRVRPAQVGPGAWKFTLQREEGTTWVSAGNYRTIGTLEEAEFAVGAGTYRVVVPAQNGFQSTVSVVERYTPTPTVEVSGSSRLVTSVAPVSMRGAGWKVTLERKSAQGWSAVRTATTNGVRPVVSAVGSGIYRVRTDAQGRFPAFTSKPFAYRPQAPAGPVDYTLIDEAFPSDSKTRSKPRAASSGCGSVKSSTAEGLSIATGFLSLVPVAGGALAAVTGGAAAIVGAEGASAGSACVQAEFAAINVQLAFQESQIASLQSQLQATTSAIIQGAYVLQSETTGASAYDYNTATQNVQGSFNTFMLDGGFWLGPQTPNPYASVQSSASTTQDFYSLVSFADSQTTFVDNLNDASGSNLSCSGALLPPSNSAADPNCYLKVAMDSGSALVNLDKTMGTQLQSQMLVNLNAGANTVPLFDQYNQGLAGFYQQSVSTLQQAFMMEYTINQMNYFNGAAYTNGQVTSPGQIASLGEVAGTYYSFPSLKEVLANTAPTPAQQASYYNRAQKALSQLYAARVNQLYLNTIGFIVSDVPIDGAQSYPTDGSINAAIDYSASVGKYVTTAPGVTASTPLGMLPTIATAGAGWQSSAALYQYSGLRNVGACSASLKAYNAVNGASGVLTGPSGALNATTCPSILTAAGGVPVSAPQSAATGTSCAAYVSQQNTAGDGSCYDGNSLVPFIAQAGQVALGSAVINNLMLCDDSDPTLTVFQVGAANAGNLAGLTAGDSALTCANWGQTGSNNFPGSNQPLFWSDESTVPAAPSWGQPNPILWPNITSTYGGGSYVIDSGYYYPPTMTAVPYDVLSPPLNIGGPQLQTAVNSKSNNYGANVSFPKSSTGVCSVVWMGDSSVNNSLTGGGCNLYFFGVGLKCSNGCPGGNNPSIYSTQYTNATIGVRLPNAATGSLDGGFVLPLTIGTYGGYPINIGGSPYCQGMCTLLQMWITGKTTIANQGFTTSCSTTVVNGFVEPVTTSDGLYAPCSIVLPDGGMYQISVGRTNNGTGAFQVTPTTGLGTPF</sequence>
<name>A0A6J6T9Y1_9ZZZZ</name>
<protein>
    <submittedName>
        <fullName evidence="1">Unannotated protein</fullName>
    </submittedName>
</protein>
<accession>A0A6J6T9Y1</accession>
<proteinExistence type="predicted"/>